<dbReference type="InterPro" id="IPR029069">
    <property type="entry name" value="HotDog_dom_sf"/>
</dbReference>
<evidence type="ECO:0000259" key="1">
    <source>
        <dbReference type="Pfam" id="PF22818"/>
    </source>
</evidence>
<accession>A0A327WC38</accession>
<proteinExistence type="predicted"/>
<gene>
    <name evidence="2" type="ORF">CLV59_101449</name>
</gene>
<dbReference type="InterPro" id="IPR054545">
    <property type="entry name" value="ApeI-like"/>
</dbReference>
<evidence type="ECO:0000313" key="2">
    <source>
        <dbReference type="EMBL" id="RAJ87688.1"/>
    </source>
</evidence>
<feature type="domain" description="ApeI dehydratase-like" evidence="1">
    <location>
        <begin position="12"/>
        <end position="100"/>
    </location>
</feature>
<reference evidence="2 3" key="1">
    <citation type="submission" date="2018-06" db="EMBL/GenBank/DDBJ databases">
        <title>Genomic Encyclopedia of Archaeal and Bacterial Type Strains, Phase II (KMG-II): from individual species to whole genera.</title>
        <authorList>
            <person name="Goeker M."/>
        </authorList>
    </citation>
    <scope>NUCLEOTIDE SEQUENCE [LARGE SCALE GENOMIC DNA]</scope>
    <source>
        <strain evidence="2 3">DSM 29821</strain>
    </source>
</reference>
<protein>
    <submittedName>
        <fullName evidence="2">3-hydroxyacyl-[acyl-carrier-protein] dehydratase</fullName>
    </submittedName>
</protein>
<evidence type="ECO:0000313" key="3">
    <source>
        <dbReference type="Proteomes" id="UP000249819"/>
    </source>
</evidence>
<name>A0A327WC38_9BACT</name>
<dbReference type="Gene3D" id="3.10.129.10">
    <property type="entry name" value="Hotdog Thioesterase"/>
    <property type="match status" value="1"/>
</dbReference>
<dbReference type="SUPFAM" id="SSF54637">
    <property type="entry name" value="Thioesterase/thiol ester dehydrase-isomerase"/>
    <property type="match status" value="1"/>
</dbReference>
<dbReference type="GO" id="GO:0016829">
    <property type="term" value="F:lyase activity"/>
    <property type="evidence" value="ECO:0007669"/>
    <property type="project" value="UniProtKB-KW"/>
</dbReference>
<dbReference type="EMBL" id="QLMA01000001">
    <property type="protein sequence ID" value="RAJ87688.1"/>
    <property type="molecule type" value="Genomic_DNA"/>
</dbReference>
<dbReference type="RefSeq" id="WP_111590362.1">
    <property type="nucleotide sequence ID" value="NZ_QLMA01000001.1"/>
</dbReference>
<organism evidence="2 3">
    <name type="scientific">Chitinophaga dinghuensis</name>
    <dbReference type="NCBI Taxonomy" id="1539050"/>
    <lineage>
        <taxon>Bacteria</taxon>
        <taxon>Pseudomonadati</taxon>
        <taxon>Bacteroidota</taxon>
        <taxon>Chitinophagia</taxon>
        <taxon>Chitinophagales</taxon>
        <taxon>Chitinophagaceae</taxon>
        <taxon>Chitinophaga</taxon>
    </lineage>
</organism>
<comment type="caution">
    <text evidence="2">The sequence shown here is derived from an EMBL/GenBank/DDBJ whole genome shotgun (WGS) entry which is preliminary data.</text>
</comment>
<dbReference type="Proteomes" id="UP000249819">
    <property type="component" value="Unassembled WGS sequence"/>
</dbReference>
<dbReference type="Pfam" id="PF22818">
    <property type="entry name" value="ApeI-like"/>
    <property type="match status" value="1"/>
</dbReference>
<dbReference type="OrthoDB" id="9772788at2"/>
<dbReference type="AlphaFoldDB" id="A0A327WC38"/>
<keyword evidence="3" id="KW-1185">Reference proteome</keyword>
<sequence>MLAGSFYTITEQKQEPGQVNATIELNASHPIFGGHFPEQPVVPGVCMMQTITEFLAAATSRKVTLQKANQMKFLNMIDPRQTPLVDIQVQYKEEETGLKVTAILKREDKTFMKFQGLFK</sequence>